<accession>A0ABV7WYU2</accession>
<gene>
    <name evidence="1" type="ORF">ACFOOL_06835</name>
</gene>
<reference evidence="2" key="1">
    <citation type="journal article" date="2019" name="Int. J. Syst. Evol. Microbiol.">
        <title>The Global Catalogue of Microorganisms (GCM) 10K type strain sequencing project: providing services to taxonomists for standard genome sequencing and annotation.</title>
        <authorList>
            <consortium name="The Broad Institute Genomics Platform"/>
            <consortium name="The Broad Institute Genome Sequencing Center for Infectious Disease"/>
            <person name="Wu L."/>
            <person name="Ma J."/>
        </authorList>
    </citation>
    <scope>NUCLEOTIDE SEQUENCE [LARGE SCALE GENOMIC DNA]</scope>
    <source>
        <strain evidence="2">KCTC 42281</strain>
    </source>
</reference>
<dbReference type="EMBL" id="JBHRYD010000004">
    <property type="protein sequence ID" value="MFC3704466.1"/>
    <property type="molecule type" value="Genomic_DNA"/>
</dbReference>
<dbReference type="RefSeq" id="WP_380096093.1">
    <property type="nucleotide sequence ID" value="NZ_JBHRYD010000004.1"/>
</dbReference>
<name>A0ABV7WYU2_9HYPH</name>
<evidence type="ECO:0000313" key="1">
    <source>
        <dbReference type="EMBL" id="MFC3704466.1"/>
    </source>
</evidence>
<evidence type="ECO:0008006" key="3">
    <source>
        <dbReference type="Google" id="ProtNLM"/>
    </source>
</evidence>
<comment type="caution">
    <text evidence="1">The sequence shown here is derived from an EMBL/GenBank/DDBJ whole genome shotgun (WGS) entry which is preliminary data.</text>
</comment>
<keyword evidence="2" id="KW-1185">Reference proteome</keyword>
<organism evidence="1 2">
    <name type="scientific">Devosia honganensis</name>
    <dbReference type="NCBI Taxonomy" id="1610527"/>
    <lineage>
        <taxon>Bacteria</taxon>
        <taxon>Pseudomonadati</taxon>
        <taxon>Pseudomonadota</taxon>
        <taxon>Alphaproteobacteria</taxon>
        <taxon>Hyphomicrobiales</taxon>
        <taxon>Devosiaceae</taxon>
        <taxon>Devosia</taxon>
    </lineage>
</organism>
<evidence type="ECO:0000313" key="2">
    <source>
        <dbReference type="Proteomes" id="UP001595613"/>
    </source>
</evidence>
<proteinExistence type="predicted"/>
<dbReference type="Proteomes" id="UP001595613">
    <property type="component" value="Unassembled WGS sequence"/>
</dbReference>
<sequence length="218" mass="23111">MALSFPLAFPDFMALIGLEDGMFSLSRNDQMSGLGNGQPLNAEMASPLWRFDGTTGPIPNDDAEAIAAIFEMLEAPGRDFYIANPRKLGPRQDGNGTLLGGATPTIHTLGASNNELRIGGLPAGYVLSRGDMAAWDYGPTGQKRRAIHRLAGTVTADSGGLTPLVELTTFIRSGAAIGNPIYLAPATMRAKLIPGTYKPQQAGALHQRFTFAAIQKLI</sequence>
<protein>
    <recommendedName>
        <fullName evidence="3">Phage tail protein</fullName>
    </recommendedName>
</protein>